<dbReference type="CDD" id="cd05269">
    <property type="entry name" value="TMR_SDR_a"/>
    <property type="match status" value="1"/>
</dbReference>
<dbReference type="PANTHER" id="PTHR47129">
    <property type="entry name" value="QUINONE OXIDOREDUCTASE 2"/>
    <property type="match status" value="1"/>
</dbReference>
<dbReference type="InterPro" id="IPR052718">
    <property type="entry name" value="NmrA-type_oxidoreductase"/>
</dbReference>
<name>A0A1G6GLQ2_9GAMM</name>
<dbReference type="EMBL" id="FMYL01000001">
    <property type="protein sequence ID" value="SDB82665.1"/>
    <property type="molecule type" value="Genomic_DNA"/>
</dbReference>
<protein>
    <submittedName>
        <fullName evidence="2">NAD(P)H dehydrogenase (Quinone)</fullName>
    </submittedName>
</protein>
<accession>A0A1G6GLQ2</accession>
<dbReference type="PANTHER" id="PTHR47129:SF1">
    <property type="entry name" value="NMRA-LIKE DOMAIN-CONTAINING PROTEIN"/>
    <property type="match status" value="1"/>
</dbReference>
<dbReference type="Pfam" id="PF13460">
    <property type="entry name" value="NAD_binding_10"/>
    <property type="match status" value="1"/>
</dbReference>
<evidence type="ECO:0000259" key="1">
    <source>
        <dbReference type="Pfam" id="PF13460"/>
    </source>
</evidence>
<proteinExistence type="predicted"/>
<keyword evidence="3" id="KW-1185">Reference proteome</keyword>
<dbReference type="OrthoDB" id="5510591at2"/>
<dbReference type="InterPro" id="IPR036291">
    <property type="entry name" value="NAD(P)-bd_dom_sf"/>
</dbReference>
<dbReference type="SUPFAM" id="SSF51735">
    <property type="entry name" value="NAD(P)-binding Rossmann-fold domains"/>
    <property type="match status" value="1"/>
</dbReference>
<evidence type="ECO:0000313" key="3">
    <source>
        <dbReference type="Proteomes" id="UP000242501"/>
    </source>
</evidence>
<organism evidence="2 3">
    <name type="scientific">Acinetobacter boissieri</name>
    <dbReference type="NCBI Taxonomy" id="1219383"/>
    <lineage>
        <taxon>Bacteria</taxon>
        <taxon>Pseudomonadati</taxon>
        <taxon>Pseudomonadota</taxon>
        <taxon>Gammaproteobacteria</taxon>
        <taxon>Moraxellales</taxon>
        <taxon>Moraxellaceae</taxon>
        <taxon>Acinetobacter</taxon>
    </lineage>
</organism>
<dbReference type="Gene3D" id="3.40.50.720">
    <property type="entry name" value="NAD(P)-binding Rossmann-like Domain"/>
    <property type="match status" value="1"/>
</dbReference>
<dbReference type="AlphaFoldDB" id="A0A1G6GLQ2"/>
<feature type="domain" description="NAD(P)-binding" evidence="1">
    <location>
        <begin position="7"/>
        <end position="183"/>
    </location>
</feature>
<dbReference type="STRING" id="1219383.SAMN05421733_101357"/>
<reference evidence="3" key="1">
    <citation type="submission" date="2016-09" db="EMBL/GenBank/DDBJ databases">
        <authorList>
            <person name="Varghese N."/>
            <person name="Submissions S."/>
        </authorList>
    </citation>
    <scope>NUCLEOTIDE SEQUENCE [LARGE SCALE GENOMIC DNA]</scope>
    <source>
        <strain evidence="3">ANC 4422</strain>
    </source>
</reference>
<dbReference type="Gene3D" id="3.90.25.10">
    <property type="entry name" value="UDP-galactose 4-epimerase, domain 1"/>
    <property type="match status" value="1"/>
</dbReference>
<evidence type="ECO:0000313" key="2">
    <source>
        <dbReference type="EMBL" id="SDB82665.1"/>
    </source>
</evidence>
<dbReference type="InterPro" id="IPR016040">
    <property type="entry name" value="NAD(P)-bd_dom"/>
</dbReference>
<dbReference type="RefSeq" id="WP_092746609.1">
    <property type="nucleotide sequence ID" value="NZ_FMYL01000001.1"/>
</dbReference>
<gene>
    <name evidence="2" type="ORF">SAMN05421733_101357</name>
</gene>
<dbReference type="Proteomes" id="UP000242501">
    <property type="component" value="Unassembled WGS sequence"/>
</dbReference>
<sequence>MKIAITGATGQLGHLVIQALIQQTAPENIIALVRDPKKAQHFLDQGIEVRFFDYSQAESLQPALSGVDRLLLISGSEVGQRVPQHQAVIDAAVKTSVPFIAYTSILNADTNPLSLAAEHKETESLIKHSGLSYALLRNNWYIENYLGNLAYTVSEGKLYGAAETGKISAASRQDYAQAAANVLISAPSNNPVYELAGSDAFTLSELASTISTVYHTQVEYINLTPADYSQALSAAGLPQGLVDVIVDADAQTTHGAMYSESTDLETLIGRKTTSIQQSVEQQKNA</sequence>